<evidence type="ECO:0000313" key="9">
    <source>
        <dbReference type="Proteomes" id="UP001272137"/>
    </source>
</evidence>
<dbReference type="PROSITE" id="PS50850">
    <property type="entry name" value="MFS"/>
    <property type="match status" value="1"/>
</dbReference>
<evidence type="ECO:0000256" key="5">
    <source>
        <dbReference type="ARBA" id="ARBA00023136"/>
    </source>
</evidence>
<dbReference type="SUPFAM" id="SSF103473">
    <property type="entry name" value="MFS general substrate transporter"/>
    <property type="match status" value="1"/>
</dbReference>
<keyword evidence="3 6" id="KW-0812">Transmembrane</keyword>
<feature type="transmembrane region" description="Helical" evidence="6">
    <location>
        <begin position="412"/>
        <end position="433"/>
    </location>
</feature>
<dbReference type="GO" id="GO:0022857">
    <property type="term" value="F:transmembrane transporter activity"/>
    <property type="evidence" value="ECO:0007669"/>
    <property type="project" value="InterPro"/>
</dbReference>
<feature type="transmembrane region" description="Helical" evidence="6">
    <location>
        <begin position="146"/>
        <end position="168"/>
    </location>
</feature>
<comment type="subcellular location">
    <subcellularLocation>
        <location evidence="1">Membrane</location>
        <topology evidence="1">Multi-pass membrane protein</topology>
    </subcellularLocation>
</comment>
<gene>
    <name evidence="8" type="ORF">C7S16_6066</name>
</gene>
<evidence type="ECO:0000256" key="3">
    <source>
        <dbReference type="ARBA" id="ARBA00022692"/>
    </source>
</evidence>
<dbReference type="InterPro" id="IPR036259">
    <property type="entry name" value="MFS_trans_sf"/>
</dbReference>
<evidence type="ECO:0000259" key="7">
    <source>
        <dbReference type="PROSITE" id="PS50850"/>
    </source>
</evidence>
<protein>
    <submittedName>
        <fullName evidence="8">Organic Anion Transporter Polypeptide family protein</fullName>
    </submittedName>
</protein>
<evidence type="ECO:0000256" key="6">
    <source>
        <dbReference type="SAM" id="Phobius"/>
    </source>
</evidence>
<feature type="transmembrane region" description="Helical" evidence="6">
    <location>
        <begin position="18"/>
        <end position="38"/>
    </location>
</feature>
<dbReference type="RefSeq" id="WP_019255581.1">
    <property type="nucleotide sequence ID" value="NZ_CP013410.1"/>
</dbReference>
<feature type="transmembrane region" description="Helical" evidence="6">
    <location>
        <begin position="315"/>
        <end position="334"/>
    </location>
</feature>
<organism evidence="8 9">
    <name type="scientific">Burkholderia thailandensis</name>
    <dbReference type="NCBI Taxonomy" id="57975"/>
    <lineage>
        <taxon>Bacteria</taxon>
        <taxon>Pseudomonadati</taxon>
        <taxon>Pseudomonadota</taxon>
        <taxon>Betaproteobacteria</taxon>
        <taxon>Burkholderiales</taxon>
        <taxon>Burkholderiaceae</taxon>
        <taxon>Burkholderia</taxon>
        <taxon>pseudomallei group</taxon>
    </lineage>
</organism>
<evidence type="ECO:0000313" key="8">
    <source>
        <dbReference type="EMBL" id="MDW9252605.1"/>
    </source>
</evidence>
<evidence type="ECO:0000256" key="4">
    <source>
        <dbReference type="ARBA" id="ARBA00022989"/>
    </source>
</evidence>
<dbReference type="Proteomes" id="UP001272137">
    <property type="component" value="Unassembled WGS sequence"/>
</dbReference>
<feature type="domain" description="Major facilitator superfamily (MFS) profile" evidence="7">
    <location>
        <begin position="20"/>
        <end position="439"/>
    </location>
</feature>
<dbReference type="PANTHER" id="PTHR23505">
    <property type="entry name" value="SPINSTER"/>
    <property type="match status" value="1"/>
</dbReference>
<keyword evidence="2" id="KW-0813">Transport</keyword>
<dbReference type="GO" id="GO:0016020">
    <property type="term" value="C:membrane"/>
    <property type="evidence" value="ECO:0007669"/>
    <property type="project" value="UniProtKB-SubCell"/>
</dbReference>
<dbReference type="InterPro" id="IPR020846">
    <property type="entry name" value="MFS_dom"/>
</dbReference>
<dbReference type="InterPro" id="IPR011701">
    <property type="entry name" value="MFS"/>
</dbReference>
<keyword evidence="4 6" id="KW-1133">Transmembrane helix</keyword>
<dbReference type="Gene3D" id="1.20.1250.20">
    <property type="entry name" value="MFS general substrate transporter like domains"/>
    <property type="match status" value="2"/>
</dbReference>
<dbReference type="PANTHER" id="PTHR23505:SF79">
    <property type="entry name" value="PROTEIN SPINSTER"/>
    <property type="match status" value="1"/>
</dbReference>
<feature type="transmembrane region" description="Helical" evidence="6">
    <location>
        <begin position="283"/>
        <end position="303"/>
    </location>
</feature>
<evidence type="ECO:0000256" key="1">
    <source>
        <dbReference type="ARBA" id="ARBA00004141"/>
    </source>
</evidence>
<evidence type="ECO:0000256" key="2">
    <source>
        <dbReference type="ARBA" id="ARBA00022448"/>
    </source>
</evidence>
<feature type="transmembrane region" description="Helical" evidence="6">
    <location>
        <begin position="85"/>
        <end position="109"/>
    </location>
</feature>
<dbReference type="EMBL" id="QXCT01000001">
    <property type="protein sequence ID" value="MDW9252605.1"/>
    <property type="molecule type" value="Genomic_DNA"/>
</dbReference>
<comment type="caution">
    <text evidence="8">The sequence shown here is derived from an EMBL/GenBank/DDBJ whole genome shotgun (WGS) entry which is preliminary data.</text>
</comment>
<feature type="transmembrane region" description="Helical" evidence="6">
    <location>
        <begin position="188"/>
        <end position="210"/>
    </location>
</feature>
<dbReference type="Pfam" id="PF07690">
    <property type="entry name" value="MFS_1"/>
    <property type="match status" value="1"/>
</dbReference>
<feature type="transmembrane region" description="Helical" evidence="6">
    <location>
        <begin position="246"/>
        <end position="271"/>
    </location>
</feature>
<dbReference type="CDD" id="cd17328">
    <property type="entry name" value="MFS_spinster_like"/>
    <property type="match status" value="1"/>
</dbReference>
<feature type="transmembrane region" description="Helical" evidence="6">
    <location>
        <begin position="58"/>
        <end position="79"/>
    </location>
</feature>
<reference evidence="8" key="1">
    <citation type="submission" date="2018-08" db="EMBL/GenBank/DDBJ databases">
        <title>Identification of Burkholderia cepacia strains that express a Burkholderia pseudomallei-like capsular polysaccharide.</title>
        <authorList>
            <person name="Burtnick M.N."/>
            <person name="Vongsouvath M."/>
            <person name="Newton P."/>
            <person name="Wuthiekanun V."/>
            <person name="Limmathurotsakul D."/>
            <person name="Brett P.J."/>
            <person name="Chantratita N."/>
            <person name="Dance D.A."/>
        </authorList>
    </citation>
    <scope>NUCLEOTIDE SEQUENCE</scope>
    <source>
        <strain evidence="8">SBXCC001</strain>
    </source>
</reference>
<dbReference type="AlphaFoldDB" id="A0AAW9CPS4"/>
<feature type="transmembrane region" description="Helical" evidence="6">
    <location>
        <begin position="379"/>
        <end position="400"/>
    </location>
</feature>
<sequence length="475" mass="50901">MTAPPAAPSIARRYTYEWYVVVICMLAYVFSFVDRQVLVLMIEPIKRDLQLTDTQFSLLNGFAFSLFYAFMGMPIAYLADRYPRPRIIAVGIALWSVATAACGLSRHFLHMFVARMSVGVGEAALSPGTYSMLADYFPKEKLGRAVAVYSLGSFIGGGVAFLVGGYVIALLKHARAFTLPLVGAVHAWQVAFLIVGMPGLAVALLFALTVRDPQRKELARDRSGAVMRLSCADALRFVGKHRATFFCHYAGFSFYAMALYCLLSWTPAFYIRHFGLTPVEAGYTLGAVLLVANTAGVFCGGWLNDWLLRRGHADAPMRAGFIGALCMLAPAAAFTQVDHLGASLTLLVVAMFFASFPMPTSTAAMQTLAPNQLRAQISALFLLVSNLIALGIGTTIVALITDKAYRSPLAVGSSMTIVNLAAAALAAGLLGIGCRRYRASLAREHATRFAAMRGAPGQAAATATMPRSSPGSSVS</sequence>
<keyword evidence="5 6" id="KW-0472">Membrane</keyword>
<dbReference type="InterPro" id="IPR044770">
    <property type="entry name" value="MFS_spinster-like"/>
</dbReference>
<name>A0AAW9CPS4_BURTH</name>
<feature type="transmembrane region" description="Helical" evidence="6">
    <location>
        <begin position="340"/>
        <end position="358"/>
    </location>
</feature>
<proteinExistence type="predicted"/>
<accession>A0AAW9CPS4</accession>